<sequence>MNKHSTPVVGRNPRGSGLHHAETSPLARSQRSVLIGGLPIAVVDRPEAARRIVEVALLRRGVAMPPSFQTSANGQVLVLCDRDPEVRRQFLAADAIHADGMPMVFASWLLTDTPLPERVATTDLIHDVMGRAATDGVRSFLLGATADVNRDAVATLNRLYPDAPEVRGHHGYFARDEEERIIDLVNDFAPDVLWLGLGVPKEQDFALRNLHRLTGVGVVKTAGGLFDFVAGRRPRAPRLLQDLGLEWAWRTALEPRRLGPRYFHTNFSALRLLLTRTG</sequence>
<evidence type="ECO:0000256" key="1">
    <source>
        <dbReference type="ARBA" id="ARBA00022676"/>
    </source>
</evidence>
<dbReference type="CDD" id="cd06533">
    <property type="entry name" value="Glyco_transf_WecG_TagA"/>
    <property type="match status" value="1"/>
</dbReference>
<comment type="caution">
    <text evidence="4">The sequence shown here is derived from an EMBL/GenBank/DDBJ whole genome shotgun (WGS) entry which is preliminary data.</text>
</comment>
<dbReference type="AlphaFoldDB" id="A0A4Q9VS40"/>
<dbReference type="GO" id="GO:0016758">
    <property type="term" value="F:hexosyltransferase activity"/>
    <property type="evidence" value="ECO:0007669"/>
    <property type="project" value="TreeGrafter"/>
</dbReference>
<dbReference type="OrthoDB" id="9771846at2"/>
<dbReference type="Pfam" id="PF03808">
    <property type="entry name" value="Glyco_tran_WecG"/>
    <property type="match status" value="1"/>
</dbReference>
<evidence type="ECO:0000256" key="3">
    <source>
        <dbReference type="SAM" id="MobiDB-lite"/>
    </source>
</evidence>
<dbReference type="InterPro" id="IPR004629">
    <property type="entry name" value="WecG_TagA_CpsF"/>
</dbReference>
<feature type="region of interest" description="Disordered" evidence="3">
    <location>
        <begin position="1"/>
        <end position="25"/>
    </location>
</feature>
<dbReference type="PANTHER" id="PTHR34136">
    <property type="match status" value="1"/>
</dbReference>
<gene>
    <name evidence="4" type="ORF">EYW49_08720</name>
</gene>
<dbReference type="NCBIfam" id="TIGR00696">
    <property type="entry name" value="wecG_tagA_cpsF"/>
    <property type="match status" value="1"/>
</dbReference>
<protein>
    <submittedName>
        <fullName evidence="4">WecB/TagA/CpsF family glycosyltransferase</fullName>
    </submittedName>
</protein>
<keyword evidence="2 4" id="KW-0808">Transferase</keyword>
<keyword evidence="5" id="KW-1185">Reference proteome</keyword>
<accession>A0A4Q9VS40</accession>
<evidence type="ECO:0000313" key="5">
    <source>
        <dbReference type="Proteomes" id="UP000292781"/>
    </source>
</evidence>
<dbReference type="Proteomes" id="UP000292781">
    <property type="component" value="Unassembled WGS sequence"/>
</dbReference>
<evidence type="ECO:0000256" key="2">
    <source>
        <dbReference type="ARBA" id="ARBA00022679"/>
    </source>
</evidence>
<reference evidence="4 5" key="1">
    <citation type="submission" date="2019-02" db="EMBL/GenBank/DDBJ databases">
        <title>Siculibacillus lacustris gen. nov., sp. nov., a new rosette-forming bacterium isolated from a freshwater crater lake (Lake St. Ana, Romania).</title>
        <authorList>
            <person name="Felfoldi T."/>
            <person name="Marton Z."/>
            <person name="Szabo A."/>
            <person name="Mentes A."/>
            <person name="Boka K."/>
            <person name="Marialigeti K."/>
            <person name="Mathe I."/>
            <person name="Koncz M."/>
            <person name="Schumann P."/>
            <person name="Toth E."/>
        </authorList>
    </citation>
    <scope>NUCLEOTIDE SEQUENCE [LARGE SCALE GENOMIC DNA]</scope>
    <source>
        <strain evidence="4 5">SA-279</strain>
    </source>
</reference>
<dbReference type="PANTHER" id="PTHR34136:SF1">
    <property type="entry name" value="UDP-N-ACETYL-D-MANNOSAMINURONIC ACID TRANSFERASE"/>
    <property type="match status" value="1"/>
</dbReference>
<name>A0A4Q9VS40_9HYPH</name>
<evidence type="ECO:0000313" key="4">
    <source>
        <dbReference type="EMBL" id="TBW38764.1"/>
    </source>
</evidence>
<keyword evidence="1" id="KW-0328">Glycosyltransferase</keyword>
<organism evidence="4 5">
    <name type="scientific">Siculibacillus lacustris</name>
    <dbReference type="NCBI Taxonomy" id="1549641"/>
    <lineage>
        <taxon>Bacteria</taxon>
        <taxon>Pseudomonadati</taxon>
        <taxon>Pseudomonadota</taxon>
        <taxon>Alphaproteobacteria</taxon>
        <taxon>Hyphomicrobiales</taxon>
        <taxon>Ancalomicrobiaceae</taxon>
        <taxon>Siculibacillus</taxon>
    </lineage>
</organism>
<proteinExistence type="predicted"/>
<dbReference type="EMBL" id="SJFN01000010">
    <property type="protein sequence ID" value="TBW38764.1"/>
    <property type="molecule type" value="Genomic_DNA"/>
</dbReference>